<dbReference type="STRING" id="1224947.SAMN05216480_10388"/>
<evidence type="ECO:0000256" key="2">
    <source>
        <dbReference type="SAM" id="SignalP"/>
    </source>
</evidence>
<keyword evidence="2" id="KW-0732">Signal</keyword>
<sequence length="346" mass="39919">MKTKLLIAFSLFFFGFAQVEAQEKNKALEYLEFLSKENEKLNTQVWQYTKAVAHDKRPRKIEKTRKNLVTQIQLSKRKISQMPSVDGDDTYKNEFVNYLTIYENSINNDYAKIVDLKEIAEQSYDAMEAYILLQEKVDEKMEHASTEIDSAQATFAKKYNINLVAGQESDLSKKMKISNAVFQHKNAAYLPFFKANFQENLLIGSLGSHNVGDIQQKASALQAFAQEGLDSLQTIQAYNNDSSIIDVTKKVLLFYKEEAEISVPEMIDFMLLNDKITKMQQALESKKAKDRTKEEIDEYNNLVKQVNTEVAKFNKTNERLNQERTVLLTEWETVSNNFLSKHIPKN</sequence>
<keyword evidence="4" id="KW-1185">Reference proteome</keyword>
<protein>
    <recommendedName>
        <fullName evidence="5">Outer membrane efflux protein</fullName>
    </recommendedName>
</protein>
<dbReference type="Proteomes" id="UP000199138">
    <property type="component" value="Unassembled WGS sequence"/>
</dbReference>
<proteinExistence type="predicted"/>
<feature type="chain" id="PRO_5011797147" description="Outer membrane efflux protein" evidence="2">
    <location>
        <begin position="22"/>
        <end position="346"/>
    </location>
</feature>
<dbReference type="AlphaFoldDB" id="A0A1I7G2D5"/>
<name>A0A1I7G2D5_9FLAO</name>
<evidence type="ECO:0000313" key="4">
    <source>
        <dbReference type="Proteomes" id="UP000199138"/>
    </source>
</evidence>
<reference evidence="3 4" key="1">
    <citation type="submission" date="2016-10" db="EMBL/GenBank/DDBJ databases">
        <authorList>
            <person name="de Groot N.N."/>
        </authorList>
    </citation>
    <scope>NUCLEOTIDE SEQUENCE [LARGE SCALE GENOMIC DNA]</scope>
    <source>
        <strain evidence="3 4">CGMCC 1.12333</strain>
    </source>
</reference>
<accession>A0A1I7G2D5</accession>
<keyword evidence="1" id="KW-0175">Coiled coil</keyword>
<evidence type="ECO:0000313" key="3">
    <source>
        <dbReference type="EMBL" id="SFU42579.1"/>
    </source>
</evidence>
<gene>
    <name evidence="3" type="ORF">SAMN05216480_10388</name>
</gene>
<evidence type="ECO:0008006" key="5">
    <source>
        <dbReference type="Google" id="ProtNLM"/>
    </source>
</evidence>
<feature type="signal peptide" evidence="2">
    <location>
        <begin position="1"/>
        <end position="21"/>
    </location>
</feature>
<evidence type="ECO:0000256" key="1">
    <source>
        <dbReference type="SAM" id="Coils"/>
    </source>
</evidence>
<dbReference type="EMBL" id="FPBK01000003">
    <property type="protein sequence ID" value="SFU42579.1"/>
    <property type="molecule type" value="Genomic_DNA"/>
</dbReference>
<dbReference type="RefSeq" id="WP_093024233.1">
    <property type="nucleotide sequence ID" value="NZ_FPBK01000003.1"/>
</dbReference>
<feature type="coiled-coil region" evidence="1">
    <location>
        <begin position="282"/>
        <end position="323"/>
    </location>
</feature>
<organism evidence="3 4">
    <name type="scientific">Pustulibacterium marinum</name>
    <dbReference type="NCBI Taxonomy" id="1224947"/>
    <lineage>
        <taxon>Bacteria</taxon>
        <taxon>Pseudomonadati</taxon>
        <taxon>Bacteroidota</taxon>
        <taxon>Flavobacteriia</taxon>
        <taxon>Flavobacteriales</taxon>
        <taxon>Flavobacteriaceae</taxon>
        <taxon>Pustulibacterium</taxon>
    </lineage>
</organism>
<dbReference type="OrthoDB" id="1137595at2"/>